<evidence type="ECO:0000313" key="3">
    <source>
        <dbReference type="Proteomes" id="UP001381693"/>
    </source>
</evidence>
<dbReference type="Gene3D" id="1.20.190.10">
    <property type="entry name" value="Pesticidal crystal protein, N-terminal domain"/>
    <property type="match status" value="1"/>
</dbReference>
<keyword evidence="3" id="KW-1185">Reference proteome</keyword>
<keyword evidence="1" id="KW-1133">Transmembrane helix</keyword>
<reference evidence="2 3" key="1">
    <citation type="submission" date="2023-11" db="EMBL/GenBank/DDBJ databases">
        <title>Halocaridina rubra genome assembly.</title>
        <authorList>
            <person name="Smith C."/>
        </authorList>
    </citation>
    <scope>NUCLEOTIDE SEQUENCE [LARGE SCALE GENOMIC DNA]</scope>
    <source>
        <strain evidence="2">EP-1</strain>
        <tissue evidence="2">Whole</tissue>
    </source>
</reference>
<dbReference type="SUPFAM" id="SSF56849">
    <property type="entry name" value="delta-Endotoxin (insectocide), N-terminal domain"/>
    <property type="match status" value="1"/>
</dbReference>
<name>A0AAN8WE91_HALRR</name>
<dbReference type="AlphaFoldDB" id="A0AAN8WE91"/>
<keyword evidence="1" id="KW-0812">Transmembrane</keyword>
<evidence type="ECO:0000313" key="2">
    <source>
        <dbReference type="EMBL" id="KAK7061140.1"/>
    </source>
</evidence>
<sequence>MKLWAIFTAGIASLLLGIITSSYLTSAYVTSFPDEPDIDGILITVGITIAKFLAGLVPFPTISALLLAIINAWEPKPEDNYWEHVRENVAQLCGEFINEHNLEQVEVYKRDLIGLLAMYERSEVNGDGTYPDKNVVADALTTSIITNRYLIEAAEMPWSMSVDFVDISSIHALILKDAAESYSTPEEVSRWWVDLSRELDHYIQYGVSLQDLTQTWRDDQIECYFDEASNACLDFEWARAECFDRYEIRDHVSNHVEDCLQLHPDNPEDGSCINFCKNYQIHIDQASQRWLYTNVGSVIQEMEVLKLLADEMASHASLYYNTYTKDK</sequence>
<proteinExistence type="predicted"/>
<feature type="transmembrane region" description="Helical" evidence="1">
    <location>
        <begin position="43"/>
        <end position="70"/>
    </location>
</feature>
<accession>A0AAN8WE91</accession>
<evidence type="ECO:0000256" key="1">
    <source>
        <dbReference type="SAM" id="Phobius"/>
    </source>
</evidence>
<keyword evidence="1" id="KW-0472">Membrane</keyword>
<gene>
    <name evidence="2" type="ORF">SK128_026714</name>
</gene>
<dbReference type="InterPro" id="IPR036716">
    <property type="entry name" value="Pest_crys_N_sf"/>
</dbReference>
<dbReference type="Proteomes" id="UP001381693">
    <property type="component" value="Unassembled WGS sequence"/>
</dbReference>
<dbReference type="GO" id="GO:0090729">
    <property type="term" value="F:toxin activity"/>
    <property type="evidence" value="ECO:0007669"/>
    <property type="project" value="InterPro"/>
</dbReference>
<comment type="caution">
    <text evidence="2">The sequence shown here is derived from an EMBL/GenBank/DDBJ whole genome shotgun (WGS) entry which is preliminary data.</text>
</comment>
<dbReference type="EMBL" id="JAXCGZ010021031">
    <property type="protein sequence ID" value="KAK7061140.1"/>
    <property type="molecule type" value="Genomic_DNA"/>
</dbReference>
<protein>
    <submittedName>
        <fullName evidence="2">Uncharacterized protein</fullName>
    </submittedName>
</protein>
<organism evidence="2 3">
    <name type="scientific">Halocaridina rubra</name>
    <name type="common">Hawaiian red shrimp</name>
    <dbReference type="NCBI Taxonomy" id="373956"/>
    <lineage>
        <taxon>Eukaryota</taxon>
        <taxon>Metazoa</taxon>
        <taxon>Ecdysozoa</taxon>
        <taxon>Arthropoda</taxon>
        <taxon>Crustacea</taxon>
        <taxon>Multicrustacea</taxon>
        <taxon>Malacostraca</taxon>
        <taxon>Eumalacostraca</taxon>
        <taxon>Eucarida</taxon>
        <taxon>Decapoda</taxon>
        <taxon>Pleocyemata</taxon>
        <taxon>Caridea</taxon>
        <taxon>Atyoidea</taxon>
        <taxon>Atyidae</taxon>
        <taxon>Halocaridina</taxon>
    </lineage>
</organism>